<evidence type="ECO:0000256" key="1">
    <source>
        <dbReference type="ARBA" id="ARBA00000085"/>
    </source>
</evidence>
<name>A0A3D8VFG9_9GAMM</name>
<gene>
    <name evidence="3" type="ORF">DX912_05875</name>
</gene>
<reference evidence="3 4" key="1">
    <citation type="submission" date="2018-08" db="EMBL/GenBank/DDBJ databases">
        <title>Lysobacter soli KCTC 22011, whole genome shotgun sequence.</title>
        <authorList>
            <person name="Zhang X."/>
            <person name="Feng G."/>
            <person name="Zhu H."/>
        </authorList>
    </citation>
    <scope>NUCLEOTIDE SEQUENCE [LARGE SCALE GENOMIC DNA]</scope>
    <source>
        <strain evidence="3 4">KCTC 22011</strain>
    </source>
</reference>
<dbReference type="EMBL" id="QTJR01000003">
    <property type="protein sequence ID" value="RDY68137.1"/>
    <property type="molecule type" value="Genomic_DNA"/>
</dbReference>
<dbReference type="CDD" id="cd00082">
    <property type="entry name" value="HisKA"/>
    <property type="match status" value="1"/>
</dbReference>
<accession>A0A3D8VFG9</accession>
<dbReference type="RefSeq" id="WP_115841562.1">
    <property type="nucleotide sequence ID" value="NZ_CP046603.1"/>
</dbReference>
<keyword evidence="4" id="KW-1185">Reference proteome</keyword>
<dbReference type="GO" id="GO:0000155">
    <property type="term" value="F:phosphorelay sensor kinase activity"/>
    <property type="evidence" value="ECO:0007669"/>
    <property type="project" value="InterPro"/>
</dbReference>
<sequence length="72" mass="8192">MSVPLDDATERQWRHGLRNELNVITMAVSTALAMLDHGAEPERIREHLKRAEAGCKRCRTMVMDPRDAAEHP</sequence>
<dbReference type="Proteomes" id="UP000256829">
    <property type="component" value="Unassembled WGS sequence"/>
</dbReference>
<comment type="catalytic activity">
    <reaction evidence="1">
        <text>ATP + protein L-histidine = ADP + protein N-phospho-L-histidine.</text>
        <dbReference type="EC" id="2.7.13.3"/>
    </reaction>
</comment>
<dbReference type="OrthoDB" id="6027936at2"/>
<comment type="caution">
    <text evidence="3">The sequence shown here is derived from an EMBL/GenBank/DDBJ whole genome shotgun (WGS) entry which is preliminary data.</text>
</comment>
<evidence type="ECO:0000313" key="4">
    <source>
        <dbReference type="Proteomes" id="UP000256829"/>
    </source>
</evidence>
<organism evidence="3 4">
    <name type="scientific">Lysobacter soli</name>
    <dbReference type="NCBI Taxonomy" id="453783"/>
    <lineage>
        <taxon>Bacteria</taxon>
        <taxon>Pseudomonadati</taxon>
        <taxon>Pseudomonadota</taxon>
        <taxon>Gammaproteobacteria</taxon>
        <taxon>Lysobacterales</taxon>
        <taxon>Lysobacteraceae</taxon>
        <taxon>Lysobacter</taxon>
    </lineage>
</organism>
<dbReference type="EC" id="2.7.13.3" evidence="2"/>
<evidence type="ECO:0000256" key="2">
    <source>
        <dbReference type="ARBA" id="ARBA00012438"/>
    </source>
</evidence>
<evidence type="ECO:0000313" key="3">
    <source>
        <dbReference type="EMBL" id="RDY68137.1"/>
    </source>
</evidence>
<protein>
    <recommendedName>
        <fullName evidence="2">histidine kinase</fullName>
        <ecNumber evidence="2">2.7.13.3</ecNumber>
    </recommendedName>
</protein>
<proteinExistence type="predicted"/>
<dbReference type="AlphaFoldDB" id="A0A3D8VFG9"/>
<dbReference type="InterPro" id="IPR003661">
    <property type="entry name" value="HisK_dim/P_dom"/>
</dbReference>